<proteinExistence type="predicted"/>
<feature type="region of interest" description="Disordered" evidence="1">
    <location>
        <begin position="1"/>
        <end position="30"/>
    </location>
</feature>
<sequence>GEKTRDIGEQQEPPPPSPEEGEQRTQPQDLRKERWWKLSPQQVMCMLWKNNLIIS</sequence>
<evidence type="ECO:0000256" key="1">
    <source>
        <dbReference type="SAM" id="MobiDB-lite"/>
    </source>
</evidence>
<organism evidence="2">
    <name type="scientific">Aquarana catesbeiana</name>
    <name type="common">American bullfrog</name>
    <name type="synonym">Rana catesbeiana</name>
    <dbReference type="NCBI Taxonomy" id="8400"/>
    <lineage>
        <taxon>Eukaryota</taxon>
        <taxon>Metazoa</taxon>
        <taxon>Chordata</taxon>
        <taxon>Craniata</taxon>
        <taxon>Vertebrata</taxon>
        <taxon>Euteleostomi</taxon>
        <taxon>Amphibia</taxon>
        <taxon>Batrachia</taxon>
        <taxon>Anura</taxon>
        <taxon>Neobatrachia</taxon>
        <taxon>Ranoidea</taxon>
        <taxon>Ranidae</taxon>
        <taxon>Aquarana</taxon>
    </lineage>
</organism>
<dbReference type="AlphaFoldDB" id="A0A2G9RGC1"/>
<dbReference type="EMBL" id="KV942272">
    <property type="protein sequence ID" value="PIO26928.1"/>
    <property type="molecule type" value="Genomic_DNA"/>
</dbReference>
<protein>
    <submittedName>
        <fullName evidence="2">Uncharacterized protein</fullName>
    </submittedName>
</protein>
<gene>
    <name evidence="2" type="ORF">AB205_0030990</name>
</gene>
<feature type="non-terminal residue" evidence="2">
    <location>
        <position position="1"/>
    </location>
</feature>
<reference evidence="2" key="1">
    <citation type="submission" date="2017-08" db="EMBL/GenBank/DDBJ databases">
        <title>Assembly of the North American Bullfrog Genome.</title>
        <authorList>
            <person name="Warren R.L."/>
            <person name="Vandervalk B.P."/>
            <person name="Kucuk E."/>
            <person name="Birol I."/>
            <person name="Helbing C."/>
            <person name="Pandoh P."/>
            <person name="Behsaz B."/>
            <person name="Mohamadi H."/>
            <person name="Chu J."/>
            <person name="Jackman S."/>
            <person name="Hammond S.A."/>
            <person name="Veldhoen N."/>
            <person name="Kirk H."/>
            <person name="Zhao Y."/>
            <person name="Coope R."/>
            <person name="Pleasance S."/>
            <person name="Moore R."/>
            <person name="Holt R."/>
        </authorList>
    </citation>
    <scope>NUCLEOTIDE SEQUENCE</scope>
    <source>
        <strain evidence="2">Bruno</strain>
        <tissue evidence="2">Liver</tissue>
    </source>
</reference>
<name>A0A2G9RGC1_AQUCT</name>
<accession>A0A2G9RGC1</accession>
<evidence type="ECO:0000313" key="2">
    <source>
        <dbReference type="EMBL" id="PIO26928.1"/>
    </source>
</evidence>